<evidence type="ECO:0000256" key="1">
    <source>
        <dbReference type="ARBA" id="ARBA00004826"/>
    </source>
</evidence>
<feature type="active site" evidence="10 11">
    <location>
        <position position="62"/>
    </location>
</feature>
<proteinExistence type="inferred from homology"/>
<evidence type="ECO:0000256" key="10">
    <source>
        <dbReference type="HAMAP-Rule" id="MF_00202"/>
    </source>
</evidence>
<keyword evidence="8 10" id="KW-0414">Isoprene biosynthesis</keyword>
<name>A0A850Q377_9RHOB</name>
<dbReference type="EMBL" id="JABCJE010000003">
    <property type="protein sequence ID" value="NVO23556.1"/>
    <property type="molecule type" value="Genomic_DNA"/>
</dbReference>
<comment type="pathway">
    <text evidence="1 10">Isoprenoid biosynthesis; dimethylallyl diphosphate biosynthesis; dimethylallyl diphosphate from isopentenyl diphosphate: step 1/1.</text>
</comment>
<dbReference type="AlphaFoldDB" id="A0A850Q377"/>
<dbReference type="NCBIfam" id="NF002995">
    <property type="entry name" value="PRK03759.1"/>
    <property type="match status" value="1"/>
</dbReference>
<protein>
    <recommendedName>
        <fullName evidence="3 10">Isopentenyl-diphosphate Delta-isomerase</fullName>
        <shortName evidence="10">IPP isomerase</shortName>
        <ecNumber evidence="3 10">5.3.3.2</ecNumber>
    </recommendedName>
    <alternativeName>
        <fullName evidence="10">IPP:DMAPP isomerase</fullName>
    </alternativeName>
    <alternativeName>
        <fullName evidence="10">Isopentenyl pyrophosphate isomerase</fullName>
    </alternativeName>
</protein>
<evidence type="ECO:0000256" key="3">
    <source>
        <dbReference type="ARBA" id="ARBA00012057"/>
    </source>
</evidence>
<feature type="binding site" evidence="10">
    <location>
        <position position="82"/>
    </location>
    <ligand>
        <name>Mg(2+)</name>
        <dbReference type="ChEBI" id="CHEBI:18420"/>
    </ligand>
</feature>
<evidence type="ECO:0000256" key="11">
    <source>
        <dbReference type="PIRSR" id="PIRSR018427-1"/>
    </source>
</evidence>
<dbReference type="RefSeq" id="WP_177157506.1">
    <property type="nucleotide sequence ID" value="NZ_JABCJE010000003.1"/>
</dbReference>
<dbReference type="PROSITE" id="PS51462">
    <property type="entry name" value="NUDIX"/>
    <property type="match status" value="1"/>
</dbReference>
<dbReference type="Proteomes" id="UP000592216">
    <property type="component" value="Unassembled WGS sequence"/>
</dbReference>
<keyword evidence="7 10" id="KW-0464">Manganese</keyword>
<reference evidence="13 14" key="1">
    <citation type="submission" date="2020-04" db="EMBL/GenBank/DDBJ databases">
        <title>Donghicola sp., a member of the Rhodobacteraceae family isolated from mangrove forest in Thailand.</title>
        <authorList>
            <person name="Charoenyingcharoen P."/>
            <person name="Yukphan P."/>
        </authorList>
    </citation>
    <scope>NUCLEOTIDE SEQUENCE [LARGE SCALE GENOMIC DNA]</scope>
    <source>
        <strain evidence="13 14">B5-SW-15</strain>
    </source>
</reference>
<dbReference type="NCBIfam" id="TIGR02150">
    <property type="entry name" value="IPP_isom_1"/>
    <property type="match status" value="1"/>
</dbReference>
<evidence type="ECO:0000256" key="5">
    <source>
        <dbReference type="ARBA" id="ARBA00022723"/>
    </source>
</evidence>
<feature type="binding site" evidence="10">
    <location>
        <position position="64"/>
    </location>
    <ligand>
        <name>Mn(2+)</name>
        <dbReference type="ChEBI" id="CHEBI:29035"/>
    </ligand>
</feature>
<evidence type="ECO:0000256" key="9">
    <source>
        <dbReference type="ARBA" id="ARBA00023235"/>
    </source>
</evidence>
<dbReference type="Gene3D" id="3.90.79.10">
    <property type="entry name" value="Nucleoside Triphosphate Pyrophosphohydrolase"/>
    <property type="match status" value="1"/>
</dbReference>
<keyword evidence="9 10" id="KW-0413">Isomerase</keyword>
<comment type="caution">
    <text evidence="13">The sequence shown here is derived from an EMBL/GenBank/DDBJ whole genome shotgun (WGS) entry which is preliminary data.</text>
</comment>
<feature type="active site" evidence="10 11">
    <location>
        <position position="110"/>
    </location>
</feature>
<evidence type="ECO:0000256" key="7">
    <source>
        <dbReference type="ARBA" id="ARBA00023211"/>
    </source>
</evidence>
<comment type="catalytic activity">
    <reaction evidence="10">
        <text>isopentenyl diphosphate = dimethylallyl diphosphate</text>
        <dbReference type="Rhea" id="RHEA:23284"/>
        <dbReference type="ChEBI" id="CHEBI:57623"/>
        <dbReference type="ChEBI" id="CHEBI:128769"/>
        <dbReference type="EC" id="5.3.3.2"/>
    </reaction>
</comment>
<evidence type="ECO:0000259" key="12">
    <source>
        <dbReference type="PROSITE" id="PS51462"/>
    </source>
</evidence>
<evidence type="ECO:0000256" key="6">
    <source>
        <dbReference type="ARBA" id="ARBA00022842"/>
    </source>
</evidence>
<keyword evidence="4 10" id="KW-0963">Cytoplasm</keyword>
<comment type="function">
    <text evidence="10">Catalyzes the 1,3-allylic rearrangement of the homoallylic substrate isopentenyl (IPP) to its highly electrophilic allylic isomer, dimethylallyl diphosphate (DMAPP).</text>
</comment>
<feature type="binding site" evidence="10">
    <location>
        <position position="108"/>
    </location>
    <ligand>
        <name>Mn(2+)</name>
        <dbReference type="ChEBI" id="CHEBI:29035"/>
    </ligand>
</feature>
<evidence type="ECO:0000256" key="8">
    <source>
        <dbReference type="ARBA" id="ARBA00023229"/>
    </source>
</evidence>
<keyword evidence="5 10" id="KW-0479">Metal-binding</keyword>
<dbReference type="SUPFAM" id="SSF55811">
    <property type="entry name" value="Nudix"/>
    <property type="match status" value="1"/>
</dbReference>
<dbReference type="GO" id="GO:0009240">
    <property type="term" value="P:isopentenyl diphosphate biosynthetic process"/>
    <property type="evidence" value="ECO:0007669"/>
    <property type="project" value="TreeGrafter"/>
</dbReference>
<organism evidence="13 14">
    <name type="scientific">Donghicola mangrovi</name>
    <dbReference type="NCBI Taxonomy" id="2729614"/>
    <lineage>
        <taxon>Bacteria</taxon>
        <taxon>Pseudomonadati</taxon>
        <taxon>Pseudomonadota</taxon>
        <taxon>Alphaproteobacteria</taxon>
        <taxon>Rhodobacterales</taxon>
        <taxon>Roseobacteraceae</taxon>
        <taxon>Donghicola</taxon>
    </lineage>
</organism>
<feature type="binding site" evidence="10">
    <location>
        <position position="28"/>
    </location>
    <ligand>
        <name>Mn(2+)</name>
        <dbReference type="ChEBI" id="CHEBI:29035"/>
    </ligand>
</feature>
<dbReference type="HAMAP" id="MF_00202">
    <property type="entry name" value="Idi"/>
    <property type="match status" value="1"/>
</dbReference>
<dbReference type="GO" id="GO:0005737">
    <property type="term" value="C:cytoplasm"/>
    <property type="evidence" value="ECO:0007669"/>
    <property type="project" value="UniProtKB-SubCell"/>
</dbReference>
<keyword evidence="6 10" id="KW-0460">Magnesium</keyword>
<dbReference type="GO" id="GO:0050992">
    <property type="term" value="P:dimethylallyl diphosphate biosynthetic process"/>
    <property type="evidence" value="ECO:0007669"/>
    <property type="project" value="UniProtKB-UniRule"/>
</dbReference>
<dbReference type="UniPathway" id="UPA00059">
    <property type="reaction ID" value="UER00104"/>
</dbReference>
<feature type="binding site" evidence="10">
    <location>
        <position position="110"/>
    </location>
    <ligand>
        <name>Mn(2+)</name>
        <dbReference type="ChEBI" id="CHEBI:29035"/>
    </ligand>
</feature>
<dbReference type="PANTHER" id="PTHR10885:SF0">
    <property type="entry name" value="ISOPENTENYL-DIPHOSPHATE DELTA-ISOMERASE"/>
    <property type="match status" value="1"/>
</dbReference>
<dbReference type="InterPro" id="IPR015797">
    <property type="entry name" value="NUDIX_hydrolase-like_dom_sf"/>
</dbReference>
<dbReference type="InterPro" id="IPR011876">
    <property type="entry name" value="IsopentenylPP_isomerase_typ1"/>
</dbReference>
<comment type="cofactor">
    <cofactor evidence="10">
        <name>Mg(2+)</name>
        <dbReference type="ChEBI" id="CHEBI:18420"/>
    </cofactor>
    <text evidence="10">Binds 1 Mg(2+) ion per subunit. The magnesium ion binds only when substrate is bound.</text>
</comment>
<dbReference type="Pfam" id="PF00293">
    <property type="entry name" value="NUDIX"/>
    <property type="match status" value="1"/>
</dbReference>
<evidence type="ECO:0000313" key="14">
    <source>
        <dbReference type="Proteomes" id="UP000592216"/>
    </source>
</evidence>
<evidence type="ECO:0000313" key="13">
    <source>
        <dbReference type="EMBL" id="NVO23556.1"/>
    </source>
</evidence>
<dbReference type="GO" id="GO:0004452">
    <property type="term" value="F:isopentenyl-diphosphate delta-isomerase activity"/>
    <property type="evidence" value="ECO:0007669"/>
    <property type="project" value="UniProtKB-UniRule"/>
</dbReference>
<dbReference type="InterPro" id="IPR056375">
    <property type="entry name" value="Idi_bact"/>
</dbReference>
<dbReference type="PANTHER" id="PTHR10885">
    <property type="entry name" value="ISOPENTENYL-DIPHOSPHATE DELTA-ISOMERASE"/>
    <property type="match status" value="1"/>
</dbReference>
<gene>
    <name evidence="10 13" type="primary">idi</name>
    <name evidence="13" type="ORF">HJ536_09335</name>
</gene>
<feature type="domain" description="Nudix hydrolase" evidence="12">
    <location>
        <begin position="26"/>
        <end position="160"/>
    </location>
</feature>
<comment type="cofactor">
    <cofactor evidence="10">
        <name>Mn(2+)</name>
        <dbReference type="ChEBI" id="CHEBI:29035"/>
    </cofactor>
    <text evidence="10">Binds 1 Mn(2+) ion per subunit.</text>
</comment>
<dbReference type="EC" id="5.3.3.2" evidence="3 10"/>
<evidence type="ECO:0000256" key="4">
    <source>
        <dbReference type="ARBA" id="ARBA00022490"/>
    </source>
</evidence>
<feature type="binding site" evidence="10">
    <location>
        <position position="22"/>
    </location>
    <ligand>
        <name>Mn(2+)</name>
        <dbReference type="ChEBI" id="CHEBI:29035"/>
    </ligand>
</feature>
<comment type="subcellular location">
    <subcellularLocation>
        <location evidence="10">Cytoplasm</location>
    </subcellularLocation>
</comment>
<comment type="similarity">
    <text evidence="2 10">Belongs to the IPP isomerase type 1 family.</text>
</comment>
<dbReference type="GO" id="GO:0046872">
    <property type="term" value="F:metal ion binding"/>
    <property type="evidence" value="ECO:0007669"/>
    <property type="project" value="UniProtKB-KW"/>
</dbReference>
<dbReference type="CDD" id="cd02885">
    <property type="entry name" value="NUDIX_IPP_Isomerase"/>
    <property type="match status" value="1"/>
</dbReference>
<dbReference type="PIRSF" id="PIRSF018427">
    <property type="entry name" value="Isopntndiph_ism"/>
    <property type="match status" value="1"/>
</dbReference>
<sequence length="171" mass="19367">MADLIPAWRDGVLTPVEKLEVHRLGLRHPAVSVFLRDGDRILLQQRALTKYHTPGFWANTCCTHPHWGEAADVCALRRMAEELGVTGITVTFREEVEYRADVGQGLTEHEVVQIFVADAPEGLTITPNPAEVEAVEWVTLPDLERRLSETPEQFTPWLKVYMQDHVDVIFA</sequence>
<evidence type="ECO:0000256" key="2">
    <source>
        <dbReference type="ARBA" id="ARBA00007579"/>
    </source>
</evidence>
<dbReference type="InterPro" id="IPR000086">
    <property type="entry name" value="NUDIX_hydrolase_dom"/>
</dbReference>
<accession>A0A850Q377</accession>